<dbReference type="Proteomes" id="UP000190061">
    <property type="component" value="Unassembled WGS sequence"/>
</dbReference>
<dbReference type="GO" id="GO:0016020">
    <property type="term" value="C:membrane"/>
    <property type="evidence" value="ECO:0007669"/>
    <property type="project" value="UniProtKB-SubCell"/>
</dbReference>
<reference evidence="7 8" key="1">
    <citation type="submission" date="2017-02" db="EMBL/GenBank/DDBJ databases">
        <authorList>
            <person name="Peterson S.W."/>
        </authorList>
    </citation>
    <scope>NUCLEOTIDE SEQUENCE [LARGE SCALE GENOMIC DNA]</scope>
    <source>
        <strain evidence="7 8">DSM 21749</strain>
    </source>
</reference>
<dbReference type="STRING" id="1122188.SAMN02745674_00696"/>
<sequence>MARITGGKAFAGLLGWVLVCFIAAGIGGVASMQAGEFYQALAQPDWAPPSSVFGPVWTTLYALMAVSAWLVWRERGFRAAPTALTLFLVQLAVNALWSWLFFAWHMGGPALADIVLLWLLIVATMVAFWRVSRLATWLLVPYLLWVSFAGFLNYTVWQLNPGVL</sequence>
<dbReference type="CDD" id="cd15904">
    <property type="entry name" value="TSPO_MBR"/>
    <property type="match status" value="1"/>
</dbReference>
<dbReference type="EMBL" id="FUXP01000001">
    <property type="protein sequence ID" value="SJZ73349.1"/>
    <property type="molecule type" value="Genomic_DNA"/>
</dbReference>
<evidence type="ECO:0000256" key="5">
    <source>
        <dbReference type="ARBA" id="ARBA00023136"/>
    </source>
</evidence>
<feature type="transmembrane region" description="Helical" evidence="6">
    <location>
        <begin position="136"/>
        <end position="157"/>
    </location>
</feature>
<evidence type="ECO:0000256" key="1">
    <source>
        <dbReference type="ARBA" id="ARBA00004141"/>
    </source>
</evidence>
<dbReference type="Gene3D" id="1.20.1260.100">
    <property type="entry name" value="TspO/MBR protein"/>
    <property type="match status" value="1"/>
</dbReference>
<proteinExistence type="inferred from homology"/>
<dbReference type="RefSeq" id="WP_078757270.1">
    <property type="nucleotide sequence ID" value="NZ_FUXP01000001.1"/>
</dbReference>
<keyword evidence="3 6" id="KW-0812">Transmembrane</keyword>
<dbReference type="AlphaFoldDB" id="A0A1T4N1Y9"/>
<dbReference type="GO" id="GO:0033013">
    <property type="term" value="P:tetrapyrrole metabolic process"/>
    <property type="evidence" value="ECO:0007669"/>
    <property type="project" value="UniProtKB-ARBA"/>
</dbReference>
<feature type="transmembrane region" description="Helical" evidence="6">
    <location>
        <begin position="110"/>
        <end position="129"/>
    </location>
</feature>
<dbReference type="PANTHER" id="PTHR10057:SF0">
    <property type="entry name" value="TRANSLOCATOR PROTEIN"/>
    <property type="match status" value="1"/>
</dbReference>
<keyword evidence="4 6" id="KW-1133">Transmembrane helix</keyword>
<dbReference type="PIRSF" id="PIRSF005859">
    <property type="entry name" value="PBR"/>
    <property type="match status" value="1"/>
</dbReference>
<name>A0A1T4N1Y9_9GAMM</name>
<feature type="transmembrane region" description="Helical" evidence="6">
    <location>
        <begin position="52"/>
        <end position="72"/>
    </location>
</feature>
<feature type="transmembrane region" description="Helical" evidence="6">
    <location>
        <begin position="84"/>
        <end position="104"/>
    </location>
</feature>
<protein>
    <submittedName>
        <fullName evidence="7">TspO and MBR related proteins</fullName>
    </submittedName>
</protein>
<evidence type="ECO:0000256" key="6">
    <source>
        <dbReference type="SAM" id="Phobius"/>
    </source>
</evidence>
<dbReference type="OrthoDB" id="9795496at2"/>
<dbReference type="FunFam" id="1.20.1260.100:FF:000001">
    <property type="entry name" value="translocator protein 2"/>
    <property type="match status" value="1"/>
</dbReference>
<comment type="similarity">
    <text evidence="2">Belongs to the TspO/BZRP family.</text>
</comment>
<dbReference type="PANTHER" id="PTHR10057">
    <property type="entry name" value="PERIPHERAL-TYPE BENZODIAZEPINE RECEPTOR"/>
    <property type="match status" value="1"/>
</dbReference>
<evidence type="ECO:0000313" key="8">
    <source>
        <dbReference type="Proteomes" id="UP000190061"/>
    </source>
</evidence>
<keyword evidence="5 6" id="KW-0472">Membrane</keyword>
<dbReference type="Pfam" id="PF03073">
    <property type="entry name" value="TspO_MBR"/>
    <property type="match status" value="1"/>
</dbReference>
<evidence type="ECO:0000313" key="7">
    <source>
        <dbReference type="EMBL" id="SJZ73349.1"/>
    </source>
</evidence>
<comment type="subcellular location">
    <subcellularLocation>
        <location evidence="1">Membrane</location>
        <topology evidence="1">Multi-pass membrane protein</topology>
    </subcellularLocation>
</comment>
<dbReference type="InterPro" id="IPR004307">
    <property type="entry name" value="TspO_MBR"/>
</dbReference>
<keyword evidence="8" id="KW-1185">Reference proteome</keyword>
<organism evidence="7 8">
    <name type="scientific">Lysobacter spongiicola DSM 21749</name>
    <dbReference type="NCBI Taxonomy" id="1122188"/>
    <lineage>
        <taxon>Bacteria</taxon>
        <taxon>Pseudomonadati</taxon>
        <taxon>Pseudomonadota</taxon>
        <taxon>Gammaproteobacteria</taxon>
        <taxon>Lysobacterales</taxon>
        <taxon>Lysobacteraceae</taxon>
        <taxon>Novilysobacter</taxon>
    </lineage>
</organism>
<accession>A0A1T4N1Y9</accession>
<dbReference type="InterPro" id="IPR038330">
    <property type="entry name" value="TspO/MBR-related_sf"/>
</dbReference>
<evidence type="ECO:0000256" key="3">
    <source>
        <dbReference type="ARBA" id="ARBA00022692"/>
    </source>
</evidence>
<evidence type="ECO:0000256" key="4">
    <source>
        <dbReference type="ARBA" id="ARBA00022989"/>
    </source>
</evidence>
<gene>
    <name evidence="7" type="ORF">SAMN02745674_00696</name>
</gene>
<evidence type="ECO:0000256" key="2">
    <source>
        <dbReference type="ARBA" id="ARBA00007524"/>
    </source>
</evidence>